<dbReference type="InterPro" id="IPR003961">
    <property type="entry name" value="FN3_dom"/>
</dbReference>
<comment type="caution">
    <text evidence="3">The sequence shown here is derived from an EMBL/GenBank/DDBJ whole genome shotgun (WGS) entry which is preliminary data.</text>
</comment>
<evidence type="ECO:0000259" key="2">
    <source>
        <dbReference type="PROSITE" id="PS50853"/>
    </source>
</evidence>
<evidence type="ECO:0000313" key="3">
    <source>
        <dbReference type="EMBL" id="MBO8473279.1"/>
    </source>
</evidence>
<protein>
    <recommendedName>
        <fullName evidence="2">Fibronectin type-III domain-containing protein</fullName>
    </recommendedName>
</protein>
<dbReference type="Proteomes" id="UP000823604">
    <property type="component" value="Unassembled WGS sequence"/>
</dbReference>
<dbReference type="PANTHER" id="PTHR46708">
    <property type="entry name" value="TENASCIN"/>
    <property type="match status" value="1"/>
</dbReference>
<dbReference type="InterPro" id="IPR013783">
    <property type="entry name" value="Ig-like_fold"/>
</dbReference>
<accession>A0A9D9II91</accession>
<organism evidence="3 4">
    <name type="scientific">Candidatus Merdivivens pullicola</name>
    <dbReference type="NCBI Taxonomy" id="2840872"/>
    <lineage>
        <taxon>Bacteria</taxon>
        <taxon>Pseudomonadati</taxon>
        <taxon>Bacteroidota</taxon>
        <taxon>Bacteroidia</taxon>
        <taxon>Bacteroidales</taxon>
        <taxon>Muribaculaceae</taxon>
        <taxon>Muribaculaceae incertae sedis</taxon>
        <taxon>Candidatus Merdivivens</taxon>
    </lineage>
</organism>
<dbReference type="EMBL" id="JADIMA010000064">
    <property type="protein sequence ID" value="MBO8473279.1"/>
    <property type="molecule type" value="Genomic_DNA"/>
</dbReference>
<dbReference type="PANTHER" id="PTHR46708:SF2">
    <property type="entry name" value="FIBRONECTIN TYPE-III DOMAIN-CONTAINING PROTEIN"/>
    <property type="match status" value="1"/>
</dbReference>
<dbReference type="SMART" id="SM00060">
    <property type="entry name" value="FN3"/>
    <property type="match status" value="2"/>
</dbReference>
<gene>
    <name evidence="3" type="ORF">IAB81_06575</name>
</gene>
<dbReference type="AlphaFoldDB" id="A0A9D9II91"/>
<feature type="domain" description="Fibronectin type-III" evidence="2">
    <location>
        <begin position="121"/>
        <end position="205"/>
    </location>
</feature>
<dbReference type="InterPro" id="IPR036116">
    <property type="entry name" value="FN3_sf"/>
</dbReference>
<evidence type="ECO:0000256" key="1">
    <source>
        <dbReference type="ARBA" id="ARBA00022737"/>
    </source>
</evidence>
<dbReference type="Pfam" id="PF00041">
    <property type="entry name" value="fn3"/>
    <property type="match status" value="2"/>
</dbReference>
<sequence>MKNLYILGTMLLIALVSGCKKDEIAKLQTPSPKVGEVTESTAAITWDAVKDAASYAYTVNSGEEQTVTDTKILLEGLEAETEYTVEVKAVSGDTGLYTDSDWAKITVTTAAAGQSKSALAAPAPEASEITASSAFISWEAVENAVSYTYTLNDGEETTVTETEISIENLEAETEYTVKVKADAGESELYLDSEWAEVSFTTTEAGFTPTGYTVYPMDPMVVMNYANLGSSYIRNISPSGNYAVGYDDQFGDPTSFVWDRSTGEYTILDPGEWNGCVAYDVNDDGIIVGSVVTGSYTHTPAYMDFKNGGSWTTLPTHGFENAAYPSFAVAITNEGVIGGQVVTELSDGTKRCVPCLWKDYQLDQSGFDMPENGDVVMYGSYVYSMSDDCRVLSGWQDWGTGSRSPAIWVDGKLTRIYGETETIGDEGYIYEGVTWGTTPDGTQVTGYFMPDGMNLTGFIYNIATGEKTEVPSYGGVAFDNNGRAYFTGLMGMGGVYYENGQTHDISNMWDGLEGTFATTVDPSIGTDGMLETVYSASNDGKVLGGSYIYSAFGTALQYPVIVVLE</sequence>
<reference evidence="3" key="2">
    <citation type="journal article" date="2021" name="PeerJ">
        <title>Extensive microbial diversity within the chicken gut microbiome revealed by metagenomics and culture.</title>
        <authorList>
            <person name="Gilroy R."/>
            <person name="Ravi A."/>
            <person name="Getino M."/>
            <person name="Pursley I."/>
            <person name="Horton D.L."/>
            <person name="Alikhan N.F."/>
            <person name="Baker D."/>
            <person name="Gharbi K."/>
            <person name="Hall N."/>
            <person name="Watson M."/>
            <person name="Adriaenssens E.M."/>
            <person name="Foster-Nyarko E."/>
            <person name="Jarju S."/>
            <person name="Secka A."/>
            <person name="Antonio M."/>
            <person name="Oren A."/>
            <person name="Chaudhuri R.R."/>
            <person name="La Ragione R."/>
            <person name="Hildebrand F."/>
            <person name="Pallen M.J."/>
        </authorList>
    </citation>
    <scope>NUCLEOTIDE SEQUENCE</scope>
    <source>
        <strain evidence="3">B1-8020</strain>
    </source>
</reference>
<dbReference type="InterPro" id="IPR050991">
    <property type="entry name" value="ECM_Regulatory_Proteins"/>
</dbReference>
<reference evidence="3" key="1">
    <citation type="submission" date="2020-10" db="EMBL/GenBank/DDBJ databases">
        <authorList>
            <person name="Gilroy R."/>
        </authorList>
    </citation>
    <scope>NUCLEOTIDE SEQUENCE</scope>
    <source>
        <strain evidence="3">B1-8020</strain>
    </source>
</reference>
<evidence type="ECO:0000313" key="4">
    <source>
        <dbReference type="Proteomes" id="UP000823604"/>
    </source>
</evidence>
<keyword evidence="1" id="KW-0677">Repeat</keyword>
<dbReference type="PROSITE" id="PS51257">
    <property type="entry name" value="PROKAR_LIPOPROTEIN"/>
    <property type="match status" value="1"/>
</dbReference>
<proteinExistence type="predicted"/>
<name>A0A9D9II91_9BACT</name>
<dbReference type="PROSITE" id="PS50853">
    <property type="entry name" value="FN3"/>
    <property type="match status" value="1"/>
</dbReference>
<dbReference type="SUPFAM" id="SSF49265">
    <property type="entry name" value="Fibronectin type III"/>
    <property type="match status" value="1"/>
</dbReference>
<dbReference type="CDD" id="cd00063">
    <property type="entry name" value="FN3"/>
    <property type="match status" value="2"/>
</dbReference>
<dbReference type="Gene3D" id="2.60.40.10">
    <property type="entry name" value="Immunoglobulins"/>
    <property type="match status" value="2"/>
</dbReference>